<evidence type="ECO:0000256" key="9">
    <source>
        <dbReference type="ARBA" id="ARBA00030321"/>
    </source>
</evidence>
<comment type="subcellular location">
    <subcellularLocation>
        <location evidence="1">Secreted</location>
    </subcellularLocation>
</comment>
<evidence type="ECO:0000256" key="2">
    <source>
        <dbReference type="ARBA" id="ARBA00022525"/>
    </source>
</evidence>
<dbReference type="InterPro" id="IPR009233">
    <property type="entry name" value="Competence_ComX_Bacillus"/>
</dbReference>
<keyword evidence="11" id="KW-1185">Reference proteome</keyword>
<sequence length="56" mass="6491">MQEIIQYIMENPDLIEKVKAGTVQMVGLTIEENELLREVFQSNTIVDAAIRKAWRN</sequence>
<proteinExistence type="predicted"/>
<dbReference type="KEGG" id="bkw:BkAM31D_22435"/>
<evidence type="ECO:0000256" key="6">
    <source>
        <dbReference type="ARBA" id="ARBA00023289"/>
    </source>
</evidence>
<evidence type="ECO:0000256" key="5">
    <source>
        <dbReference type="ARBA" id="ARBA00023288"/>
    </source>
</evidence>
<dbReference type="AlphaFoldDB" id="A0A1X9MJB9"/>
<dbReference type="Pfam" id="PF05952">
    <property type="entry name" value="ComX"/>
    <property type="match status" value="1"/>
</dbReference>
<keyword evidence="3" id="KW-0588">Pheromone</keyword>
<evidence type="ECO:0000313" key="10">
    <source>
        <dbReference type="EMBL" id="ARK32393.1"/>
    </source>
</evidence>
<evidence type="ECO:0000256" key="1">
    <source>
        <dbReference type="ARBA" id="ARBA00004613"/>
    </source>
</evidence>
<evidence type="ECO:0000256" key="4">
    <source>
        <dbReference type="ARBA" id="ARBA00023287"/>
    </source>
</evidence>
<reference evidence="10 11" key="1">
    <citation type="submission" date="2017-04" db="EMBL/GenBank/DDBJ databases">
        <title>Bacillus krulwichiae AM31D Genome sequencing and assembly.</title>
        <authorList>
            <person name="Krulwich T.A."/>
            <person name="Anastor L."/>
            <person name="Ehrlich R."/>
            <person name="Ehrlich G.D."/>
            <person name="Janto B."/>
        </authorList>
    </citation>
    <scope>NUCLEOTIDE SEQUENCE [LARGE SCALE GENOMIC DNA]</scope>
    <source>
        <strain evidence="10 11">AM31D</strain>
    </source>
</reference>
<keyword evidence="6" id="KW-0636">Prenylation</keyword>
<protein>
    <recommendedName>
        <fullName evidence="8">ComX pheromone</fullName>
    </recommendedName>
    <alternativeName>
        <fullName evidence="9">Competence pheromone</fullName>
    </alternativeName>
</protein>
<dbReference type="GO" id="GO:0005576">
    <property type="term" value="C:extracellular region"/>
    <property type="evidence" value="ECO:0007669"/>
    <property type="project" value="UniProtKB-SubCell"/>
</dbReference>
<dbReference type="GO" id="GO:0005186">
    <property type="term" value="F:pheromone activity"/>
    <property type="evidence" value="ECO:0007669"/>
    <property type="project" value="UniProtKB-KW"/>
</dbReference>
<evidence type="ECO:0000313" key="11">
    <source>
        <dbReference type="Proteomes" id="UP000193006"/>
    </source>
</evidence>
<gene>
    <name evidence="10" type="ORF">BkAM31D_22435</name>
</gene>
<keyword evidence="4" id="KW-0178">Competence</keyword>
<comment type="subunit">
    <text evidence="7">Interacts directly with the sensor histidine kinase ComP and stimulates its activity.</text>
</comment>
<evidence type="ECO:0000256" key="3">
    <source>
        <dbReference type="ARBA" id="ARBA00023044"/>
    </source>
</evidence>
<keyword evidence="2" id="KW-0964">Secreted</keyword>
<accession>A0A1X9MJB9</accession>
<dbReference type="Proteomes" id="UP000193006">
    <property type="component" value="Chromosome"/>
</dbReference>
<evidence type="ECO:0000256" key="8">
    <source>
        <dbReference type="ARBA" id="ARBA00029545"/>
    </source>
</evidence>
<dbReference type="GO" id="GO:0030420">
    <property type="term" value="P:establishment of competence for transformation"/>
    <property type="evidence" value="ECO:0007669"/>
    <property type="project" value="UniProtKB-KW"/>
</dbReference>
<dbReference type="RefSeq" id="WP_084372324.1">
    <property type="nucleotide sequence ID" value="NZ_CP020814.1"/>
</dbReference>
<evidence type="ECO:0000256" key="7">
    <source>
        <dbReference type="ARBA" id="ARBA00029483"/>
    </source>
</evidence>
<dbReference type="EMBL" id="CP020814">
    <property type="protein sequence ID" value="ARK32393.1"/>
    <property type="molecule type" value="Genomic_DNA"/>
</dbReference>
<name>A0A1X9MJB9_9BACI</name>
<keyword evidence="5" id="KW-0449">Lipoprotein</keyword>
<organism evidence="10 11">
    <name type="scientific">Halalkalibacter krulwichiae</name>
    <dbReference type="NCBI Taxonomy" id="199441"/>
    <lineage>
        <taxon>Bacteria</taxon>
        <taxon>Bacillati</taxon>
        <taxon>Bacillota</taxon>
        <taxon>Bacilli</taxon>
        <taxon>Bacillales</taxon>
        <taxon>Bacillaceae</taxon>
        <taxon>Halalkalibacter</taxon>
    </lineage>
</organism>
<dbReference type="STRING" id="199441.BkAM31D_22435"/>